<dbReference type="Pfam" id="PF03747">
    <property type="entry name" value="ADP_ribosyl_GH"/>
    <property type="match status" value="1"/>
</dbReference>
<evidence type="ECO:0000313" key="4">
    <source>
        <dbReference type="EMBL" id="CBX26975.1"/>
    </source>
</evidence>
<dbReference type="InterPro" id="IPR036705">
    <property type="entry name" value="Ribosyl_crysJ1_sf"/>
</dbReference>
<keyword evidence="2" id="KW-0378">Hydrolase</keyword>
<comment type="similarity">
    <text evidence="1">Belongs to the ADP-ribosylglycohydrolase family.</text>
</comment>
<keyword evidence="3" id="KW-0460">Magnesium</keyword>
<evidence type="ECO:0000256" key="2">
    <source>
        <dbReference type="ARBA" id="ARBA00022801"/>
    </source>
</evidence>
<sequence length="338" mass="37055">MDDNQNRAMGAIMGSLIGDALGVGPHWYYDLDQLKKDYGEWIDNYTKPKKNRYHAGLEAGENSQTGQVVTILLESVFDCGEYRESDFTNRLDTLLETLDGTPQSGRYTDKAMRDVWNARQKKGLGWPEAGSFGDTAEAAIRTPVLAARYYRDIKNLMDALLSNILLTHRDPFITGQSAAFGLIISCLIDGSNPEHISKAVFKKISKNNIPMVIEMPDSNGKLEISFTDALLQPSWSYKAANDPGIKIEPAPAACSLFGLACTLGFMLPAAYYFASRFENDFYKSVMSALNGGGNNMARAALTGALAGAQVGLTGIPEYLIKGLFDHERLLHMAENITA</sequence>
<dbReference type="InterPro" id="IPR050792">
    <property type="entry name" value="ADP-ribosylglycohydrolase"/>
</dbReference>
<dbReference type="SUPFAM" id="SSF101478">
    <property type="entry name" value="ADP-ribosylglycohydrolase"/>
    <property type="match status" value="1"/>
</dbReference>
<gene>
    <name evidence="4" type="ORF">N47_A10040</name>
</gene>
<accession>E1Y8T1</accession>
<organism evidence="4">
    <name type="scientific">uncultured Desulfobacterium sp</name>
    <dbReference type="NCBI Taxonomy" id="201089"/>
    <lineage>
        <taxon>Bacteria</taxon>
        <taxon>Pseudomonadati</taxon>
        <taxon>Thermodesulfobacteriota</taxon>
        <taxon>Desulfobacteria</taxon>
        <taxon>Desulfobacterales</taxon>
        <taxon>Desulfobacteriaceae</taxon>
        <taxon>Desulfobacterium</taxon>
        <taxon>environmental samples</taxon>
    </lineage>
</organism>
<evidence type="ECO:0000256" key="1">
    <source>
        <dbReference type="ARBA" id="ARBA00010702"/>
    </source>
</evidence>
<evidence type="ECO:0008006" key="5">
    <source>
        <dbReference type="Google" id="ProtNLM"/>
    </source>
</evidence>
<dbReference type="Gene3D" id="1.10.4080.10">
    <property type="entry name" value="ADP-ribosylation/Crystallin J1"/>
    <property type="match status" value="1"/>
</dbReference>
<dbReference type="GO" id="GO:0016787">
    <property type="term" value="F:hydrolase activity"/>
    <property type="evidence" value="ECO:0007669"/>
    <property type="project" value="UniProtKB-KW"/>
</dbReference>
<proteinExistence type="inferred from homology"/>
<keyword evidence="3" id="KW-0479">Metal-binding</keyword>
<feature type="binding site" evidence="3">
    <location>
        <position position="63"/>
    </location>
    <ligand>
        <name>Mg(2+)</name>
        <dbReference type="ChEBI" id="CHEBI:18420"/>
        <label>1</label>
    </ligand>
</feature>
<dbReference type="InterPro" id="IPR005502">
    <property type="entry name" value="Ribosyl_crysJ1"/>
</dbReference>
<comment type="cofactor">
    <cofactor evidence="3">
        <name>Mg(2+)</name>
        <dbReference type="ChEBI" id="CHEBI:18420"/>
    </cofactor>
    <text evidence="3">Binds 2 magnesium ions per subunit.</text>
</comment>
<evidence type="ECO:0000256" key="3">
    <source>
        <dbReference type="PIRSR" id="PIRSR605502-1"/>
    </source>
</evidence>
<dbReference type="PANTHER" id="PTHR16222">
    <property type="entry name" value="ADP-RIBOSYLGLYCOHYDROLASE"/>
    <property type="match status" value="1"/>
</dbReference>
<dbReference type="AlphaFoldDB" id="E1Y8T1"/>
<dbReference type="PANTHER" id="PTHR16222:SF24">
    <property type="entry name" value="ADP-RIBOSYLHYDROLASE ARH3"/>
    <property type="match status" value="1"/>
</dbReference>
<name>E1Y8T1_9BACT</name>
<protein>
    <recommendedName>
        <fullName evidence="5">ADP-ribosylglycohydrolase</fullName>
    </recommendedName>
</protein>
<dbReference type="GO" id="GO:0046872">
    <property type="term" value="F:metal ion binding"/>
    <property type="evidence" value="ECO:0007669"/>
    <property type="project" value="UniProtKB-KW"/>
</dbReference>
<reference evidence="4" key="1">
    <citation type="journal article" date="2011" name="Environ. Microbiol.">
        <title>Genomic insights into the metabolic potential of the polycyclic aromatic hydrocarbon degrading sulfate-reducing Deltaproteobacterium N47.</title>
        <authorList>
            <person name="Bergmann F."/>
            <person name="Selesi D."/>
            <person name="Weinmaier T."/>
            <person name="Tischler P."/>
            <person name="Rattei T."/>
            <person name="Meckenstock R.U."/>
        </authorList>
    </citation>
    <scope>NUCLEOTIDE SEQUENCE</scope>
</reference>
<dbReference type="EMBL" id="FR695864">
    <property type="protein sequence ID" value="CBX26975.1"/>
    <property type="molecule type" value="Genomic_DNA"/>
</dbReference>